<dbReference type="EMBL" id="SPMZ01000035">
    <property type="protein sequence ID" value="NMQ19961.1"/>
    <property type="molecule type" value="Genomic_DNA"/>
</dbReference>
<keyword evidence="1" id="KW-0472">Membrane</keyword>
<organism evidence="2 3">
    <name type="scientific">Candidatus Competibacter phosphatis</name>
    <dbReference type="NCBI Taxonomy" id="221280"/>
    <lineage>
        <taxon>Bacteria</taxon>
        <taxon>Pseudomonadati</taxon>
        <taxon>Pseudomonadota</taxon>
        <taxon>Gammaproteobacteria</taxon>
        <taxon>Candidatus Competibacteraceae</taxon>
        <taxon>Candidatus Competibacter</taxon>
    </lineage>
</organism>
<feature type="transmembrane region" description="Helical" evidence="1">
    <location>
        <begin position="70"/>
        <end position="91"/>
    </location>
</feature>
<keyword evidence="1" id="KW-0812">Transmembrane</keyword>
<dbReference type="Proteomes" id="UP000760480">
    <property type="component" value="Unassembled WGS sequence"/>
</dbReference>
<evidence type="ECO:0000256" key="1">
    <source>
        <dbReference type="SAM" id="Phobius"/>
    </source>
</evidence>
<reference evidence="2 3" key="1">
    <citation type="submission" date="2019-03" db="EMBL/GenBank/DDBJ databases">
        <title>Metabolic reconstructions from genomes of highly enriched 'Candidatus Accumulibacter' and 'Candidatus Competibacter' bioreactor populations.</title>
        <authorList>
            <person name="Annavajhala M.K."/>
            <person name="Welles L."/>
            <person name="Abbas B."/>
            <person name="Sorokin D."/>
            <person name="Park H."/>
            <person name="Van Loosdrecht M."/>
            <person name="Chandran K."/>
        </authorList>
    </citation>
    <scope>NUCLEOTIDE SEQUENCE [LARGE SCALE GENOMIC DNA]</scope>
    <source>
        <strain evidence="2 3">SBR_G</strain>
    </source>
</reference>
<keyword evidence="3" id="KW-1185">Reference proteome</keyword>
<accession>A0ABX1TKN8</accession>
<comment type="caution">
    <text evidence="2">The sequence shown here is derived from an EMBL/GenBank/DDBJ whole genome shotgun (WGS) entry which is preliminary data.</text>
</comment>
<evidence type="ECO:0000313" key="2">
    <source>
        <dbReference type="EMBL" id="NMQ19961.1"/>
    </source>
</evidence>
<sequence length="129" mass="13717">MASFPLLAIVVAAYTALALVAPGWLNGVVFVLPLLSGSTLPFQGGDLLLVIGLLLLCVEVYRATSSSTAAILNHVLSLVVFIVALIDLLVMPRMANMTFFLIVLMTLSDVIAGFTVTISTARRDIQRPS</sequence>
<feature type="transmembrane region" description="Helical" evidence="1">
    <location>
        <begin position="42"/>
        <end position="61"/>
    </location>
</feature>
<evidence type="ECO:0000313" key="3">
    <source>
        <dbReference type="Proteomes" id="UP000760480"/>
    </source>
</evidence>
<feature type="transmembrane region" description="Helical" evidence="1">
    <location>
        <begin position="97"/>
        <end position="118"/>
    </location>
</feature>
<dbReference type="RefSeq" id="WP_169249226.1">
    <property type="nucleotide sequence ID" value="NZ_SPMZ01000035.1"/>
</dbReference>
<proteinExistence type="predicted"/>
<evidence type="ECO:0008006" key="4">
    <source>
        <dbReference type="Google" id="ProtNLM"/>
    </source>
</evidence>
<keyword evidence="1" id="KW-1133">Transmembrane helix</keyword>
<gene>
    <name evidence="2" type="ORF">E4P82_12585</name>
</gene>
<protein>
    <recommendedName>
        <fullName evidence="4">Transmembrane protein</fullName>
    </recommendedName>
</protein>
<name>A0ABX1TKN8_9GAMM</name>